<feature type="compositionally biased region" description="Basic and acidic residues" evidence="1">
    <location>
        <begin position="58"/>
        <end position="67"/>
    </location>
</feature>
<feature type="region of interest" description="Disordered" evidence="1">
    <location>
        <begin position="111"/>
        <end position="135"/>
    </location>
</feature>
<feature type="region of interest" description="Disordered" evidence="1">
    <location>
        <begin position="20"/>
        <end position="83"/>
    </location>
</feature>
<sequence length="209" mass="21445">TIIAGSSLLFGGREAACTAGFQPSDGPPCARRRRPPACGSELRRRGGHDHRRGGAAPGDHRSADQHGARVRGAPTEPVSAAPRTGGLRPVFFALLALVLAGNGCAAVEDTTTVGEERRLETTEAPTSTEPVSAAPRTRGLRPVFCALLALVLAGNGCAAVEDTTTVGEERRLETTEAPTSTEPVSAAPRTRGLGPMIVVGAALGLGARR</sequence>
<accession>A0ABN9QYW4</accession>
<protein>
    <submittedName>
        <fullName evidence="2">Uncharacterized protein</fullName>
    </submittedName>
</protein>
<comment type="caution">
    <text evidence="2">The sequence shown here is derived from an EMBL/GenBank/DDBJ whole genome shotgun (WGS) entry which is preliminary data.</text>
</comment>
<reference evidence="2" key="1">
    <citation type="submission" date="2023-10" db="EMBL/GenBank/DDBJ databases">
        <authorList>
            <person name="Chen Y."/>
            <person name="Shah S."/>
            <person name="Dougan E. K."/>
            <person name="Thang M."/>
            <person name="Chan C."/>
        </authorList>
    </citation>
    <scope>NUCLEOTIDE SEQUENCE [LARGE SCALE GENOMIC DNA]</scope>
</reference>
<gene>
    <name evidence="2" type="ORF">PCOR1329_LOCUS15488</name>
</gene>
<dbReference type="EMBL" id="CAUYUJ010004688">
    <property type="protein sequence ID" value="CAK0810561.1"/>
    <property type="molecule type" value="Genomic_DNA"/>
</dbReference>
<keyword evidence="3" id="KW-1185">Reference proteome</keyword>
<name>A0ABN9QYW4_9DINO</name>
<dbReference type="Proteomes" id="UP001189429">
    <property type="component" value="Unassembled WGS sequence"/>
</dbReference>
<organism evidence="2 3">
    <name type="scientific">Prorocentrum cordatum</name>
    <dbReference type="NCBI Taxonomy" id="2364126"/>
    <lineage>
        <taxon>Eukaryota</taxon>
        <taxon>Sar</taxon>
        <taxon>Alveolata</taxon>
        <taxon>Dinophyceae</taxon>
        <taxon>Prorocentrales</taxon>
        <taxon>Prorocentraceae</taxon>
        <taxon>Prorocentrum</taxon>
    </lineage>
</organism>
<feature type="non-terminal residue" evidence="2">
    <location>
        <position position="1"/>
    </location>
</feature>
<evidence type="ECO:0000313" key="3">
    <source>
        <dbReference type="Proteomes" id="UP001189429"/>
    </source>
</evidence>
<evidence type="ECO:0000313" key="2">
    <source>
        <dbReference type="EMBL" id="CAK0810561.1"/>
    </source>
</evidence>
<proteinExistence type="predicted"/>
<feature type="region of interest" description="Disordered" evidence="1">
    <location>
        <begin position="167"/>
        <end position="190"/>
    </location>
</feature>
<evidence type="ECO:0000256" key="1">
    <source>
        <dbReference type="SAM" id="MobiDB-lite"/>
    </source>
</evidence>